<reference evidence="2" key="1">
    <citation type="journal article" date="2021" name="Front. Microbiol.">
        <title>Genomic Analysis of the 1-Aminocyclopropane-1-Carboxylate Deaminase-Producing Pseudomonas thivervalensis SC5 Reveals Its Multifaceted Roles in Soil and in Beneficial Interactions With Plants.</title>
        <authorList>
            <person name="Nascimento F.X."/>
            <person name="Uron P."/>
            <person name="Glick B.R."/>
            <person name="Giachini A."/>
            <person name="Rossi M.J."/>
        </authorList>
    </citation>
    <scope>NUCLEOTIDE SEQUENCE [LARGE SCALE GENOMIC DNA]</scope>
    <source>
        <strain evidence="2">PLM3</strain>
    </source>
</reference>
<accession>A0A2Z4ZKS2</accession>
<keyword evidence="2" id="KW-1185">Reference proteome</keyword>
<dbReference type="Proteomes" id="UP000251666">
    <property type="component" value="Chromosome"/>
</dbReference>
<organism evidence="1 2">
    <name type="scientific">Pseudomonas thivervalensis</name>
    <dbReference type="NCBI Taxonomy" id="86265"/>
    <lineage>
        <taxon>Bacteria</taxon>
        <taxon>Pseudomonadati</taxon>
        <taxon>Pseudomonadota</taxon>
        <taxon>Gammaproteobacteria</taxon>
        <taxon>Pseudomonadales</taxon>
        <taxon>Pseudomonadaceae</taxon>
        <taxon>Pseudomonas</taxon>
    </lineage>
</organism>
<proteinExistence type="predicted"/>
<name>A0A2Z4ZKS2_9PSED</name>
<gene>
    <name evidence="1" type="ORF">CEQ51_27510</name>
</gene>
<evidence type="ECO:0000313" key="2">
    <source>
        <dbReference type="Proteomes" id="UP000251666"/>
    </source>
</evidence>
<dbReference type="KEGG" id="pthv:CE140_27515"/>
<protein>
    <submittedName>
        <fullName evidence="1">Uncharacterized protein</fullName>
    </submittedName>
</protein>
<sequence>MLKKPAVAAGFFMGRRKSRTACQPCGSELALDSGGSAGIDVGCAAVIASKLAPTGGCAWRGTSVHSSARVGASLLAMAFAQATQFRWRGSLLPLGCAAVAKPGNTVSLEECRGLLRRPAGASSLATNRIEAQVEGGW</sequence>
<dbReference type="EMBL" id="CP022202">
    <property type="protein sequence ID" value="AXA63663.1"/>
    <property type="molecule type" value="Genomic_DNA"/>
</dbReference>
<evidence type="ECO:0000313" key="1">
    <source>
        <dbReference type="EMBL" id="AXA63663.1"/>
    </source>
</evidence>
<dbReference type="AlphaFoldDB" id="A0A2Z4ZKS2"/>